<sequence length="425" mass="47652">MDSDVARWATTDTTTSIIDLPPEIICAILGRLSNKDLVSARVAHHCFSAQENETTKTRRIHDMWLRASPERACRAGRADVLAYLYERNRVPHTADLCAIAVESGSVDVVRIVRQRCRYWHGGRYFWNDDKALESALHKGHVDIVRHLVEEAASLDLKTLVGRAVRLRRTEVIDWLVTTRHPKWDASYALQVASSCGNLDVVKALAPVSDTSARLALLHASGRGHVEIVCFLLDLAPQLGPLYALRWAASSIGVVRLLLKRYPDLDARHLFDHRHVSLEVARFLRSVYPDCSLQCFLENAQSVDAALFACESDPQLDLQAGLDAAATRHRFDIVRSLYQRDKTLDLGRAVAIAAIMETADVIEMLYAMDPKIDLQRTLNSTIYPSFAEQLCSAHPSLCVAALIAKHGRLDSWVFLHNLARQNRPQQ</sequence>
<dbReference type="Proteomes" id="UP001185135">
    <property type="component" value="Segment"/>
</dbReference>
<dbReference type="SUPFAM" id="SSF48403">
    <property type="entry name" value="Ankyrin repeat"/>
    <property type="match status" value="1"/>
</dbReference>
<accession>A0AA95ED65</accession>
<gene>
    <name evidence="1" type="ORF">pkur_cds_443</name>
</gene>
<organism evidence="1 2">
    <name type="scientific">Pandoravirus kuranda</name>
    <dbReference type="NCBI Taxonomy" id="3019033"/>
    <lineage>
        <taxon>Viruses</taxon>
        <taxon>Pandoravirus</taxon>
    </lineage>
</organism>
<name>A0AA95ED65_9VIRU</name>
<protein>
    <submittedName>
        <fullName evidence="1">Ankyrin repeat protein</fullName>
    </submittedName>
</protein>
<dbReference type="SUPFAM" id="SSF81383">
    <property type="entry name" value="F-box domain"/>
    <property type="match status" value="1"/>
</dbReference>
<dbReference type="EMBL" id="ON887157">
    <property type="protein sequence ID" value="WBR14617.1"/>
    <property type="molecule type" value="Genomic_DNA"/>
</dbReference>
<dbReference type="PANTHER" id="PTHR46586">
    <property type="entry name" value="ANKYRIN REPEAT-CONTAINING PROTEIN"/>
    <property type="match status" value="1"/>
</dbReference>
<reference evidence="1" key="1">
    <citation type="submission" date="2022-06" db="EMBL/GenBank/DDBJ databases">
        <authorList>
            <person name="Legendre M."/>
            <person name="Claverie J.-M."/>
            <person name="Alempic J.-M."/>
            <person name="Abergel C."/>
        </authorList>
    </citation>
    <scope>NUCLEOTIDE SEQUENCE</scope>
    <source>
        <strain evidence="1">Kuranda</strain>
    </source>
</reference>
<proteinExistence type="predicted"/>
<dbReference type="InterPro" id="IPR052050">
    <property type="entry name" value="SecEffector_AnkRepeat"/>
</dbReference>
<dbReference type="Gene3D" id="1.25.40.20">
    <property type="entry name" value="Ankyrin repeat-containing domain"/>
    <property type="match status" value="2"/>
</dbReference>
<dbReference type="PANTHER" id="PTHR46586:SF3">
    <property type="entry name" value="ANKYRIN REPEAT-CONTAINING PROTEIN"/>
    <property type="match status" value="1"/>
</dbReference>
<evidence type="ECO:0000313" key="2">
    <source>
        <dbReference type="Proteomes" id="UP001185135"/>
    </source>
</evidence>
<dbReference type="InterPro" id="IPR036047">
    <property type="entry name" value="F-box-like_dom_sf"/>
</dbReference>
<evidence type="ECO:0000313" key="1">
    <source>
        <dbReference type="EMBL" id="WBR14617.1"/>
    </source>
</evidence>
<dbReference type="InterPro" id="IPR036770">
    <property type="entry name" value="Ankyrin_rpt-contain_sf"/>
</dbReference>